<gene>
    <name evidence="3" type="ORF">CDV36_014790</name>
</gene>
<feature type="domain" description="DUF7702" evidence="2">
    <location>
        <begin position="21"/>
        <end position="258"/>
    </location>
</feature>
<keyword evidence="1" id="KW-1133">Transmembrane helix</keyword>
<dbReference type="PANTHER" id="PTHR42109:SF2">
    <property type="entry name" value="INTEGRAL MEMBRANE PROTEIN"/>
    <property type="match status" value="1"/>
</dbReference>
<keyword evidence="1" id="KW-0472">Membrane</keyword>
<dbReference type="EMBL" id="NKUJ01000493">
    <property type="protein sequence ID" value="RMJ03683.1"/>
    <property type="molecule type" value="Genomic_DNA"/>
</dbReference>
<feature type="transmembrane region" description="Helical" evidence="1">
    <location>
        <begin position="201"/>
        <end position="225"/>
    </location>
</feature>
<protein>
    <recommendedName>
        <fullName evidence="2">DUF7702 domain-containing protein</fullName>
    </recommendedName>
</protein>
<proteinExistence type="predicted"/>
<feature type="transmembrane region" description="Helical" evidence="1">
    <location>
        <begin position="56"/>
        <end position="74"/>
    </location>
</feature>
<evidence type="ECO:0000313" key="3">
    <source>
        <dbReference type="EMBL" id="RMJ03683.1"/>
    </source>
</evidence>
<feature type="transmembrane region" description="Helical" evidence="1">
    <location>
        <begin position="26"/>
        <end position="44"/>
    </location>
</feature>
<keyword evidence="1" id="KW-0812">Transmembrane</keyword>
<accession>A0A3M2REE9</accession>
<sequence>MIKTWALAWGIRRFIISRPLNDYDSIAIAEIAIYAFIFIGALILCKNHGFGRNAGWFYLVILSLARLIGSSLLLASVNDPNNTSLYIGWLTLNGIGLGPLILTLLGLLSRSFDSMNRKGHVIVKPIHQRAIQLLMLVAIILLAVGGSNSNYTLNAGAPKIQYSTESKVGVILMIVVMVLLVLQTVLAFRNQGYISQGEHRLLIAITASLPFVIVRLAYTCLLILGGHKQTVWTYLGAGVIMEIMVAIICEAVGFTLDKAPEPAKYDEVPMKPRGSTGSAQRV</sequence>
<organism evidence="3 4">
    <name type="scientific">Fusarium kuroshium</name>
    <dbReference type="NCBI Taxonomy" id="2010991"/>
    <lineage>
        <taxon>Eukaryota</taxon>
        <taxon>Fungi</taxon>
        <taxon>Dikarya</taxon>
        <taxon>Ascomycota</taxon>
        <taxon>Pezizomycotina</taxon>
        <taxon>Sordariomycetes</taxon>
        <taxon>Hypocreomycetidae</taxon>
        <taxon>Hypocreales</taxon>
        <taxon>Nectriaceae</taxon>
        <taxon>Fusarium</taxon>
        <taxon>Fusarium solani species complex</taxon>
    </lineage>
</organism>
<dbReference type="AlphaFoldDB" id="A0A3M2REE9"/>
<dbReference type="InterPro" id="IPR056119">
    <property type="entry name" value="DUF7702"/>
</dbReference>
<dbReference type="PANTHER" id="PTHR42109">
    <property type="entry name" value="UNPLACED GENOMIC SCAFFOLD UM_SCAF_CONTIG_1.265, WHOLE GENOME SHOTGUN SEQUENCE"/>
    <property type="match status" value="1"/>
</dbReference>
<evidence type="ECO:0000259" key="2">
    <source>
        <dbReference type="Pfam" id="PF24800"/>
    </source>
</evidence>
<evidence type="ECO:0000256" key="1">
    <source>
        <dbReference type="SAM" id="Phobius"/>
    </source>
</evidence>
<dbReference type="Pfam" id="PF24800">
    <property type="entry name" value="DUF7702"/>
    <property type="match status" value="1"/>
</dbReference>
<name>A0A3M2REE9_9HYPO</name>
<evidence type="ECO:0000313" key="4">
    <source>
        <dbReference type="Proteomes" id="UP000277212"/>
    </source>
</evidence>
<comment type="caution">
    <text evidence="3">The sequence shown here is derived from an EMBL/GenBank/DDBJ whole genome shotgun (WGS) entry which is preliminary data.</text>
</comment>
<feature type="transmembrane region" description="Helical" evidence="1">
    <location>
        <begin position="130"/>
        <end position="148"/>
    </location>
</feature>
<feature type="transmembrane region" description="Helical" evidence="1">
    <location>
        <begin position="168"/>
        <end position="189"/>
    </location>
</feature>
<reference evidence="3 4" key="1">
    <citation type="submission" date="2017-06" db="EMBL/GenBank/DDBJ databases">
        <title>Comparative genomic analysis of Ambrosia Fusariam Clade fungi.</title>
        <authorList>
            <person name="Stajich J.E."/>
            <person name="Carrillo J."/>
            <person name="Kijimoto T."/>
            <person name="Eskalen A."/>
            <person name="O'Donnell K."/>
            <person name="Kasson M."/>
        </authorList>
    </citation>
    <scope>NUCLEOTIDE SEQUENCE [LARGE SCALE GENOMIC DNA]</scope>
    <source>
        <strain evidence="3">UCR3666</strain>
    </source>
</reference>
<dbReference type="STRING" id="2010991.A0A3M2REE9"/>
<feature type="transmembrane region" description="Helical" evidence="1">
    <location>
        <begin position="231"/>
        <end position="256"/>
    </location>
</feature>
<keyword evidence="4" id="KW-1185">Reference proteome</keyword>
<feature type="transmembrane region" description="Helical" evidence="1">
    <location>
        <begin position="86"/>
        <end position="109"/>
    </location>
</feature>
<dbReference type="OrthoDB" id="2560628at2759"/>
<dbReference type="Proteomes" id="UP000277212">
    <property type="component" value="Unassembled WGS sequence"/>
</dbReference>